<evidence type="ECO:0000313" key="3">
    <source>
        <dbReference type="EMBL" id="OWK54981.1"/>
    </source>
</evidence>
<comment type="caution">
    <text evidence="3">The sequence shown here is derived from an EMBL/GenBank/DDBJ whole genome shotgun (WGS) entry which is preliminary data.</text>
</comment>
<feature type="compositionally biased region" description="Basic and acidic residues" evidence="1">
    <location>
        <begin position="1"/>
        <end position="11"/>
    </location>
</feature>
<accession>A0A218UN41</accession>
<dbReference type="Pfam" id="PF23227">
    <property type="entry name" value="HEAT_MROH2B_C"/>
    <property type="match status" value="1"/>
</dbReference>
<gene>
    <name evidence="3" type="ORF">RLOC_00001911</name>
</gene>
<dbReference type="InterPro" id="IPR045206">
    <property type="entry name" value="Maestro_heat-like_prot"/>
</dbReference>
<name>A0A218UN41_9PASE</name>
<protein>
    <recommendedName>
        <fullName evidence="2">Maestro/Maestro-like HEAT-repeats domain-containing protein</fullName>
    </recommendedName>
</protein>
<sequence length="278" mass="30835">MSSKPWSRDHTLGSLFSAPPPSGEEPSPDIQPKSLLAQLQPFPWVLPLVTRGKRTLPDFAYPVSACGLHKSLTVVSPTSDAQSALARHQILVISAGSPSAADLHGNLPQHWALLSLLCAFQVLDCLDLSDWGNLILEIMTKHLQSESMERCHLALKGLVVLSQDPSMAKKICSLSERLVELLRNEDTEVVKRSLSVFTNLLLNKDIQTSSSTAPKLAEALRPLFDHDNSHVQQLSIRLYRDVMESVEEKGKQPLKMLVSQSLLPLFFHCHDENQRVAQ</sequence>
<dbReference type="AlphaFoldDB" id="A0A218UN41"/>
<dbReference type="InterPro" id="IPR011989">
    <property type="entry name" value="ARM-like"/>
</dbReference>
<proteinExistence type="predicted"/>
<feature type="region of interest" description="Disordered" evidence="1">
    <location>
        <begin position="1"/>
        <end position="31"/>
    </location>
</feature>
<evidence type="ECO:0000256" key="1">
    <source>
        <dbReference type="SAM" id="MobiDB-lite"/>
    </source>
</evidence>
<evidence type="ECO:0000259" key="2">
    <source>
        <dbReference type="Pfam" id="PF23227"/>
    </source>
</evidence>
<dbReference type="Gene3D" id="1.25.10.10">
    <property type="entry name" value="Leucine-rich Repeat Variant"/>
    <property type="match status" value="1"/>
</dbReference>
<keyword evidence="4" id="KW-1185">Reference proteome</keyword>
<dbReference type="InterPro" id="IPR055406">
    <property type="entry name" value="HEAT_Maestro"/>
</dbReference>
<dbReference type="EMBL" id="MUZQ01000222">
    <property type="protein sequence ID" value="OWK54981.1"/>
    <property type="molecule type" value="Genomic_DNA"/>
</dbReference>
<dbReference type="GO" id="GO:0005737">
    <property type="term" value="C:cytoplasm"/>
    <property type="evidence" value="ECO:0007669"/>
    <property type="project" value="TreeGrafter"/>
</dbReference>
<dbReference type="PANTHER" id="PTHR23120:SF42">
    <property type="entry name" value="MAESTRO HEAT-LIKE REPEAT FAMILY MEMBER 3"/>
    <property type="match status" value="1"/>
</dbReference>
<organism evidence="3 4">
    <name type="scientific">Lonchura striata</name>
    <name type="common">white-rumped munia</name>
    <dbReference type="NCBI Taxonomy" id="40157"/>
    <lineage>
        <taxon>Eukaryota</taxon>
        <taxon>Metazoa</taxon>
        <taxon>Chordata</taxon>
        <taxon>Craniata</taxon>
        <taxon>Vertebrata</taxon>
        <taxon>Euteleostomi</taxon>
        <taxon>Archelosauria</taxon>
        <taxon>Archosauria</taxon>
        <taxon>Dinosauria</taxon>
        <taxon>Saurischia</taxon>
        <taxon>Theropoda</taxon>
        <taxon>Coelurosauria</taxon>
        <taxon>Aves</taxon>
        <taxon>Neognathae</taxon>
        <taxon>Neoaves</taxon>
        <taxon>Telluraves</taxon>
        <taxon>Australaves</taxon>
        <taxon>Passeriformes</taxon>
        <taxon>Passeroidea</taxon>
        <taxon>Estrildidae</taxon>
        <taxon>Estrildinae</taxon>
        <taxon>Lonchura</taxon>
    </lineage>
</organism>
<dbReference type="Proteomes" id="UP000197619">
    <property type="component" value="Unassembled WGS sequence"/>
</dbReference>
<feature type="non-terminal residue" evidence="3">
    <location>
        <position position="278"/>
    </location>
</feature>
<dbReference type="InterPro" id="IPR016024">
    <property type="entry name" value="ARM-type_fold"/>
</dbReference>
<dbReference type="PANTHER" id="PTHR23120">
    <property type="entry name" value="MAESTRO-RELATED HEAT DOMAIN-CONTAINING"/>
    <property type="match status" value="1"/>
</dbReference>
<reference evidence="3 4" key="1">
    <citation type="submission" date="2017-05" db="EMBL/GenBank/DDBJ databases">
        <title>Genome of assembly of the Bengalese finch, Lonchura striata domestica.</title>
        <authorList>
            <person name="Colquitt B.M."/>
            <person name="Brainard M.S."/>
        </authorList>
    </citation>
    <scope>NUCLEOTIDE SEQUENCE [LARGE SCALE GENOMIC DNA]</scope>
    <source>
        <strain evidence="3">White83orange57</strain>
    </source>
</reference>
<feature type="domain" description="Maestro/Maestro-like HEAT-repeats" evidence="2">
    <location>
        <begin position="136"/>
        <end position="278"/>
    </location>
</feature>
<dbReference type="SUPFAM" id="SSF48371">
    <property type="entry name" value="ARM repeat"/>
    <property type="match status" value="1"/>
</dbReference>
<evidence type="ECO:0000313" key="4">
    <source>
        <dbReference type="Proteomes" id="UP000197619"/>
    </source>
</evidence>